<feature type="region of interest" description="Disordered" evidence="1">
    <location>
        <begin position="1"/>
        <end position="51"/>
    </location>
</feature>
<sequence length="164" mass="17973">MRQRQRTDQMADGFDGKGAGRAQKRSKSSDDDTYLRVANAAPQEEEEEEGCITAEVPIRNKQYSALDDTFHFHCLGDNGLLNVGTDCMGDEDGLNLAERIGRFTDRSGLGRAAINAMSGSKIAFKSKVVSKAHVEGVSAEDIYKSVKIRIELGREWQAGANAFK</sequence>
<gene>
    <name evidence="2" type="ORF">DFH07DRAFT_966846</name>
</gene>
<accession>A0AAD7I6R9</accession>
<comment type="caution">
    <text evidence="2">The sequence shown here is derived from an EMBL/GenBank/DDBJ whole genome shotgun (WGS) entry which is preliminary data.</text>
</comment>
<protein>
    <submittedName>
        <fullName evidence="2">Uncharacterized protein</fullName>
    </submittedName>
</protein>
<evidence type="ECO:0000313" key="3">
    <source>
        <dbReference type="Proteomes" id="UP001215280"/>
    </source>
</evidence>
<evidence type="ECO:0000313" key="2">
    <source>
        <dbReference type="EMBL" id="KAJ7736331.1"/>
    </source>
</evidence>
<keyword evidence="3" id="KW-1185">Reference proteome</keyword>
<organism evidence="2 3">
    <name type="scientific">Mycena maculata</name>
    <dbReference type="NCBI Taxonomy" id="230809"/>
    <lineage>
        <taxon>Eukaryota</taxon>
        <taxon>Fungi</taxon>
        <taxon>Dikarya</taxon>
        <taxon>Basidiomycota</taxon>
        <taxon>Agaricomycotina</taxon>
        <taxon>Agaricomycetes</taxon>
        <taxon>Agaricomycetidae</taxon>
        <taxon>Agaricales</taxon>
        <taxon>Marasmiineae</taxon>
        <taxon>Mycenaceae</taxon>
        <taxon>Mycena</taxon>
    </lineage>
</organism>
<name>A0AAD7I6R9_9AGAR</name>
<reference evidence="2" key="1">
    <citation type="submission" date="2023-03" db="EMBL/GenBank/DDBJ databases">
        <title>Massive genome expansion in bonnet fungi (Mycena s.s.) driven by repeated elements and novel gene families across ecological guilds.</title>
        <authorList>
            <consortium name="Lawrence Berkeley National Laboratory"/>
            <person name="Harder C.B."/>
            <person name="Miyauchi S."/>
            <person name="Viragh M."/>
            <person name="Kuo A."/>
            <person name="Thoen E."/>
            <person name="Andreopoulos B."/>
            <person name="Lu D."/>
            <person name="Skrede I."/>
            <person name="Drula E."/>
            <person name="Henrissat B."/>
            <person name="Morin E."/>
            <person name="Kohler A."/>
            <person name="Barry K."/>
            <person name="LaButti K."/>
            <person name="Morin E."/>
            <person name="Salamov A."/>
            <person name="Lipzen A."/>
            <person name="Mereny Z."/>
            <person name="Hegedus B."/>
            <person name="Baldrian P."/>
            <person name="Stursova M."/>
            <person name="Weitz H."/>
            <person name="Taylor A."/>
            <person name="Grigoriev I.V."/>
            <person name="Nagy L.G."/>
            <person name="Martin F."/>
            <person name="Kauserud H."/>
        </authorList>
    </citation>
    <scope>NUCLEOTIDE SEQUENCE</scope>
    <source>
        <strain evidence="2">CBHHK188m</strain>
    </source>
</reference>
<dbReference type="AlphaFoldDB" id="A0AAD7I6R9"/>
<dbReference type="EMBL" id="JARJLG010000149">
    <property type="protein sequence ID" value="KAJ7736331.1"/>
    <property type="molecule type" value="Genomic_DNA"/>
</dbReference>
<evidence type="ECO:0000256" key="1">
    <source>
        <dbReference type="SAM" id="MobiDB-lite"/>
    </source>
</evidence>
<dbReference type="Proteomes" id="UP001215280">
    <property type="component" value="Unassembled WGS sequence"/>
</dbReference>
<proteinExistence type="predicted"/>